<dbReference type="EMBL" id="JADJNC010000060">
    <property type="protein sequence ID" value="MBK7424888.1"/>
    <property type="molecule type" value="Genomic_DNA"/>
</dbReference>
<protein>
    <submittedName>
        <fullName evidence="2">FAD-dependent oxidoreductase</fullName>
    </submittedName>
</protein>
<evidence type="ECO:0000313" key="2">
    <source>
        <dbReference type="EMBL" id="MBK7424888.1"/>
    </source>
</evidence>
<dbReference type="Proteomes" id="UP000886602">
    <property type="component" value="Unassembled WGS sequence"/>
</dbReference>
<evidence type="ECO:0000313" key="3">
    <source>
        <dbReference type="Proteomes" id="UP000886602"/>
    </source>
</evidence>
<accession>A0A9D7FFA1</accession>
<dbReference type="PANTHER" id="PTHR42923:SF47">
    <property type="entry name" value="BLR3003 PROTEIN"/>
    <property type="match status" value="1"/>
</dbReference>
<reference evidence="2" key="1">
    <citation type="submission" date="2020-10" db="EMBL/GenBank/DDBJ databases">
        <title>Connecting structure to function with the recovery of over 1000 high-quality activated sludge metagenome-assembled genomes encoding full-length rRNA genes using long-read sequencing.</title>
        <authorList>
            <person name="Singleton C.M."/>
            <person name="Petriglieri F."/>
            <person name="Kristensen J.M."/>
            <person name="Kirkegaard R.H."/>
            <person name="Michaelsen T.Y."/>
            <person name="Andersen M.H."/>
            <person name="Karst S.M."/>
            <person name="Dueholm M.S."/>
            <person name="Nielsen P.H."/>
            <person name="Albertsen M."/>
        </authorList>
    </citation>
    <scope>NUCLEOTIDE SEQUENCE</scope>
    <source>
        <strain evidence="2">EsbW_18-Q3-R4-48_MAXAC.044</strain>
    </source>
</reference>
<proteinExistence type="predicted"/>
<dbReference type="Gene3D" id="3.50.50.60">
    <property type="entry name" value="FAD/NAD(P)-binding domain"/>
    <property type="match status" value="1"/>
</dbReference>
<dbReference type="InterPro" id="IPR017830">
    <property type="entry name" value="SQase_HpnE"/>
</dbReference>
<dbReference type="NCBIfam" id="TIGR03467">
    <property type="entry name" value="HpnE"/>
    <property type="match status" value="1"/>
</dbReference>
<dbReference type="SUPFAM" id="SSF51905">
    <property type="entry name" value="FAD/NAD(P)-binding domain"/>
    <property type="match status" value="1"/>
</dbReference>
<feature type="domain" description="Amine oxidase" evidence="1">
    <location>
        <begin position="11"/>
        <end position="420"/>
    </location>
</feature>
<sequence>MKVAVIGGGWAGLAAAVELVAAGADVTVFEAAKQLGGRARSVETHGHRLDNGQHLLIGAYRETLRLIQTVGANPEHLLRRLPLDLHYPGAGFRLRLPRLPALNLAIGLFTAQGASLGEKFAAVRFMRYLQGCNYRLATDGTVAELLDRHGQQGKLRRYLWEPLCLAALNTAAHHASAQIFANVLRDSLGGTRADTDLLLPAADLDRVFPSAAADYVRAHGGKIRLATRVEQIRPQLHIEGELFDRVILAVSPQHAASLLAGQPETAAIAAMLAEYTYEPIGTAYAGYPPEVSLPCPMLGLDAGREGSLGQWVFDRGTLCATPGVMSFVLSAQGAWDQRDNETLATLLHGELEELLARKLPRPLWNCVIRERRATFSCRPDLPRPAAQTPLQDLWLAGDYTCADYPATLEGAVRSGIAAASGALMSRPGGQ</sequence>
<organism evidence="2 3">
    <name type="scientific">Candidatus Propionivibrio dominans</name>
    <dbReference type="NCBI Taxonomy" id="2954373"/>
    <lineage>
        <taxon>Bacteria</taxon>
        <taxon>Pseudomonadati</taxon>
        <taxon>Pseudomonadota</taxon>
        <taxon>Betaproteobacteria</taxon>
        <taxon>Rhodocyclales</taxon>
        <taxon>Rhodocyclaceae</taxon>
        <taxon>Propionivibrio</taxon>
    </lineage>
</organism>
<dbReference type="InterPro" id="IPR036188">
    <property type="entry name" value="FAD/NAD-bd_sf"/>
</dbReference>
<name>A0A9D7FFA1_9RHOO</name>
<comment type="caution">
    <text evidence="2">The sequence shown here is derived from an EMBL/GenBank/DDBJ whole genome shotgun (WGS) entry which is preliminary data.</text>
</comment>
<dbReference type="InterPro" id="IPR002937">
    <property type="entry name" value="Amino_oxidase"/>
</dbReference>
<gene>
    <name evidence="2" type="ORF">IPJ48_18425</name>
</gene>
<dbReference type="PRINTS" id="PR00419">
    <property type="entry name" value="ADXRDTASE"/>
</dbReference>
<dbReference type="GO" id="GO:0016491">
    <property type="term" value="F:oxidoreductase activity"/>
    <property type="evidence" value="ECO:0007669"/>
    <property type="project" value="InterPro"/>
</dbReference>
<dbReference type="Pfam" id="PF01593">
    <property type="entry name" value="Amino_oxidase"/>
    <property type="match status" value="1"/>
</dbReference>
<evidence type="ECO:0000259" key="1">
    <source>
        <dbReference type="Pfam" id="PF01593"/>
    </source>
</evidence>
<dbReference type="PANTHER" id="PTHR42923">
    <property type="entry name" value="PROTOPORPHYRINOGEN OXIDASE"/>
    <property type="match status" value="1"/>
</dbReference>
<dbReference type="InterPro" id="IPR050464">
    <property type="entry name" value="Zeta_carotene_desat/Oxidored"/>
</dbReference>
<dbReference type="AlphaFoldDB" id="A0A9D7FFA1"/>